<dbReference type="InterPro" id="IPR011050">
    <property type="entry name" value="Pectin_lyase_fold/virulence"/>
</dbReference>
<comment type="similarity">
    <text evidence="1 6">Belongs to the peptidase S8 family.</text>
</comment>
<dbReference type="InterPro" id="IPR023828">
    <property type="entry name" value="Peptidase_S8_Ser-AS"/>
</dbReference>
<dbReference type="InterPro" id="IPR036852">
    <property type="entry name" value="Peptidase_S8/S53_dom_sf"/>
</dbReference>
<keyword evidence="5 6" id="KW-0720">Serine protease</keyword>
<dbReference type="InterPro" id="IPR006315">
    <property type="entry name" value="OM_autotransptr_brl_dom"/>
</dbReference>
<evidence type="ECO:0000256" key="4">
    <source>
        <dbReference type="ARBA" id="ARBA00022801"/>
    </source>
</evidence>
<name>A0A371K505_9GAMM</name>
<evidence type="ECO:0000313" key="10">
    <source>
        <dbReference type="Proteomes" id="UP000264492"/>
    </source>
</evidence>
<feature type="active site" description="Charge relay system" evidence="6">
    <location>
        <position position="168"/>
    </location>
</feature>
<evidence type="ECO:0000256" key="5">
    <source>
        <dbReference type="ARBA" id="ARBA00022825"/>
    </source>
</evidence>
<dbReference type="Proteomes" id="UP000264492">
    <property type="component" value="Unassembled WGS sequence"/>
</dbReference>
<evidence type="ECO:0000256" key="1">
    <source>
        <dbReference type="ARBA" id="ARBA00011073"/>
    </source>
</evidence>
<feature type="domain" description="Autotransporter" evidence="8">
    <location>
        <begin position="815"/>
        <end position="1094"/>
    </location>
</feature>
<dbReference type="SMART" id="SM00869">
    <property type="entry name" value="Autotransporter"/>
    <property type="match status" value="1"/>
</dbReference>
<dbReference type="InterPro" id="IPR022398">
    <property type="entry name" value="Peptidase_S8_His-AS"/>
</dbReference>
<feature type="signal peptide" evidence="7">
    <location>
        <begin position="1"/>
        <end position="42"/>
    </location>
</feature>
<dbReference type="SUPFAM" id="SSF51126">
    <property type="entry name" value="Pectin lyase-like"/>
    <property type="match status" value="1"/>
</dbReference>
<dbReference type="InterPro" id="IPR000209">
    <property type="entry name" value="Peptidase_S8/S53_dom"/>
</dbReference>
<proteinExistence type="inferred from homology"/>
<dbReference type="PROSITE" id="PS51892">
    <property type="entry name" value="SUBTILASE"/>
    <property type="match status" value="1"/>
</dbReference>
<dbReference type="InterPro" id="IPR005546">
    <property type="entry name" value="Autotransporte_beta"/>
</dbReference>
<dbReference type="NCBIfam" id="TIGR01414">
    <property type="entry name" value="autotrans_barl"/>
    <property type="match status" value="1"/>
</dbReference>
<evidence type="ECO:0000256" key="7">
    <source>
        <dbReference type="SAM" id="SignalP"/>
    </source>
</evidence>
<evidence type="ECO:0000259" key="8">
    <source>
        <dbReference type="PROSITE" id="PS51208"/>
    </source>
</evidence>
<dbReference type="SUPFAM" id="SSF103515">
    <property type="entry name" value="Autotransporter"/>
    <property type="match status" value="1"/>
</dbReference>
<comment type="caution">
    <text evidence="9">The sequence shown here is derived from an EMBL/GenBank/DDBJ whole genome shotgun (WGS) entry which is preliminary data.</text>
</comment>
<dbReference type="InterPro" id="IPR015500">
    <property type="entry name" value="Peptidase_S8_subtilisin-rel"/>
</dbReference>
<sequence>MQGDAQATRKSRGHGRLHARSALTTAVLAGLLCGAFAPAASAQAYQETGVIGDAESWRSDEFKADWGLGAIGAEYAYARGLTGRGVRLGIFDSGSALAHSEFAGRDHRSLRLSDPNCAASATVSGADACFFSDGEIAQIEAYYLNDSVPPDLSFGGSGARLLLFYNDHGTHVAGTMVANRDGRGMHGVATGASLTASKLFFDRIYEYFVDDDGNIDRRVLTQGPGEAALNSLFDQMSAQGVRAINHSWGNGEEPTTPEGMDAEYAAYADYYRIFADAALRTGIINVWAAGNDYGNIAGAYATLPRFAPEVEKYWLSVVNLNRDGGLDGSSSICGLSKDWCVTAPGTDIRSTIVSAEMEGRVTPNAGGGYDLEIDPHQISYGYGDNTGTSMASPHVTGSLALLMERYPYLDNPQIRDILLTTATDLGEAGVDEVYGWGLIDLRKAIDGPGQLRVDTDVVMNQRAGGAKVWQGDAWDDWSNDISGSGKLTKSGIGWLRLSGGNSFAGASVREGRLELAGTNKLAGAVTVDGGDLLLTGELHSSPLQVNSGVARIEGGLHDLDFSVAGGWGLIASSGRLDNVAFAVNGGKVAFNGVQSGGSTVVGAGGTLGGTGTLGRTRVEGTIAPGNSIGTLTIDGDYTQVAGSTYLVELAAPSASDLLRVNGRAFLQGGTVRVSQGPGTYLLGQRYDILSATLGVDGRFAAIDHSAFSPFLKFDLGYGADKVTVDVVRGLAIASAANSYNQRQAAGAADALAANQGLPAPLTQLFPAQALDALDALSGELHASLRSVLVEDSRHVREAALARAQAGRGAFDADVDGEPGSAAWAQVLKRGGHLRADGNAGTVDYNGDATLLGYDYRFGNGWRIGALGGTGRGDAQLDARRSRGELRSRYLGVYVGQNWGGFGLRAGADYARHEIEAKRDVAFPGFVDRTRADYDGSTRQAYVEGGYRFATGIWEWEPYAQYAQLRVDSDRFQESGGAAALSGASAEQRLDLSTLGLRFNLNLRGEQQTEDWLSLRGGIGRRHVGGAETPQATVAWRNGGAFQVRGAPLAEDTTVLEAGLAARLGQNGLLELSYSGQLADEARDHALNARYSLQF</sequence>
<dbReference type="PANTHER" id="PTHR43399:SF4">
    <property type="entry name" value="CELL WALL-ASSOCIATED PROTEASE"/>
    <property type="match status" value="1"/>
</dbReference>
<dbReference type="PROSITE" id="PS00138">
    <property type="entry name" value="SUBTILASE_SER"/>
    <property type="match status" value="1"/>
</dbReference>
<dbReference type="InterPro" id="IPR034061">
    <property type="entry name" value="Peptidases_S8_Autotransporter"/>
</dbReference>
<dbReference type="InterPro" id="IPR051048">
    <property type="entry name" value="Peptidase_S8/S53_subtilisin"/>
</dbReference>
<evidence type="ECO:0000313" key="9">
    <source>
        <dbReference type="EMBL" id="RDZ29011.1"/>
    </source>
</evidence>
<dbReference type="InterPro" id="IPR036709">
    <property type="entry name" value="Autotransporte_beta_dom_sf"/>
</dbReference>
<protein>
    <submittedName>
        <fullName evidence="9">Autotransporter domain-containing protein</fullName>
    </submittedName>
</protein>
<gene>
    <name evidence="9" type="ORF">DX914_07900</name>
</gene>
<organism evidence="9 10">
    <name type="scientific">Lysobacter silvisoli</name>
    <dbReference type="NCBI Taxonomy" id="2293254"/>
    <lineage>
        <taxon>Bacteria</taxon>
        <taxon>Pseudomonadati</taxon>
        <taxon>Pseudomonadota</taxon>
        <taxon>Gammaproteobacteria</taxon>
        <taxon>Lysobacterales</taxon>
        <taxon>Lysobacteraceae</taxon>
        <taxon>Lysobacter</taxon>
    </lineage>
</organism>
<dbReference type="PROSITE" id="PS51208">
    <property type="entry name" value="AUTOTRANSPORTER"/>
    <property type="match status" value="1"/>
</dbReference>
<keyword evidence="10" id="KW-1185">Reference proteome</keyword>
<reference evidence="9 10" key="1">
    <citation type="submission" date="2018-08" db="EMBL/GenBank/DDBJ databases">
        <title>Lysobacter sp. zong2l5, whole genome shotgun sequence.</title>
        <authorList>
            <person name="Zhang X."/>
            <person name="Feng G."/>
            <person name="Zhu H."/>
        </authorList>
    </citation>
    <scope>NUCLEOTIDE SEQUENCE [LARGE SCALE GENOMIC DNA]</scope>
    <source>
        <strain evidence="10">zong2l5</strain>
    </source>
</reference>
<dbReference type="PRINTS" id="PR00723">
    <property type="entry name" value="SUBTILISIN"/>
</dbReference>
<dbReference type="PROSITE" id="PS00137">
    <property type="entry name" value="SUBTILASE_HIS"/>
    <property type="match status" value="1"/>
</dbReference>
<dbReference type="Pfam" id="PF00082">
    <property type="entry name" value="Peptidase_S8"/>
    <property type="match status" value="1"/>
</dbReference>
<dbReference type="Pfam" id="PF03797">
    <property type="entry name" value="Autotransporter"/>
    <property type="match status" value="1"/>
</dbReference>
<accession>A0A371K505</accession>
<dbReference type="Gene3D" id="3.40.50.200">
    <property type="entry name" value="Peptidase S8/S53 domain"/>
    <property type="match status" value="1"/>
</dbReference>
<keyword evidence="4 6" id="KW-0378">Hydrolase</keyword>
<dbReference type="AlphaFoldDB" id="A0A371K505"/>
<dbReference type="OrthoDB" id="5360469at2"/>
<dbReference type="PANTHER" id="PTHR43399">
    <property type="entry name" value="SUBTILISIN-RELATED"/>
    <property type="match status" value="1"/>
</dbReference>
<dbReference type="CDD" id="cd04848">
    <property type="entry name" value="Peptidases_S8_Autotransporter_serine_protease_like"/>
    <property type="match status" value="1"/>
</dbReference>
<dbReference type="RefSeq" id="WP_115858445.1">
    <property type="nucleotide sequence ID" value="NZ_QTSU01000001.1"/>
</dbReference>
<dbReference type="SUPFAM" id="SSF52743">
    <property type="entry name" value="Subtilisin-like"/>
    <property type="match status" value="1"/>
</dbReference>
<evidence type="ECO:0000256" key="2">
    <source>
        <dbReference type="ARBA" id="ARBA00022670"/>
    </source>
</evidence>
<dbReference type="GO" id="GO:0019867">
    <property type="term" value="C:outer membrane"/>
    <property type="evidence" value="ECO:0007669"/>
    <property type="project" value="InterPro"/>
</dbReference>
<feature type="chain" id="PRO_5016730209" evidence="7">
    <location>
        <begin position="43"/>
        <end position="1094"/>
    </location>
</feature>
<evidence type="ECO:0000256" key="3">
    <source>
        <dbReference type="ARBA" id="ARBA00022729"/>
    </source>
</evidence>
<dbReference type="GO" id="GO:0004252">
    <property type="term" value="F:serine-type endopeptidase activity"/>
    <property type="evidence" value="ECO:0007669"/>
    <property type="project" value="UniProtKB-UniRule"/>
</dbReference>
<feature type="active site" description="Charge relay system" evidence="6">
    <location>
        <position position="389"/>
    </location>
</feature>
<keyword evidence="2 6" id="KW-0645">Protease</keyword>
<dbReference type="Gene3D" id="2.40.128.130">
    <property type="entry name" value="Autotransporter beta-domain"/>
    <property type="match status" value="1"/>
</dbReference>
<evidence type="ECO:0000256" key="6">
    <source>
        <dbReference type="PROSITE-ProRule" id="PRU01240"/>
    </source>
</evidence>
<feature type="active site" description="Charge relay system" evidence="6">
    <location>
        <position position="92"/>
    </location>
</feature>
<keyword evidence="3 7" id="KW-0732">Signal</keyword>
<dbReference type="EMBL" id="QTSU01000001">
    <property type="protein sequence ID" value="RDZ29011.1"/>
    <property type="molecule type" value="Genomic_DNA"/>
</dbReference>
<dbReference type="GO" id="GO:0006508">
    <property type="term" value="P:proteolysis"/>
    <property type="evidence" value="ECO:0007669"/>
    <property type="project" value="UniProtKB-KW"/>
</dbReference>